<dbReference type="InterPro" id="IPR003594">
    <property type="entry name" value="HATPase_dom"/>
</dbReference>
<evidence type="ECO:0000256" key="1">
    <source>
        <dbReference type="ARBA" id="ARBA00022527"/>
    </source>
</evidence>
<evidence type="ECO:0000259" key="2">
    <source>
        <dbReference type="Pfam" id="PF13581"/>
    </source>
</evidence>
<keyword evidence="3" id="KW-0547">Nucleotide-binding</keyword>
<feature type="domain" description="Histidine kinase/HSP90-like ATPase" evidence="2">
    <location>
        <begin position="20"/>
        <end position="136"/>
    </location>
</feature>
<protein>
    <submittedName>
        <fullName evidence="3">ATP-binding protein</fullName>
    </submittedName>
</protein>
<keyword evidence="4" id="KW-1185">Reference proteome</keyword>
<dbReference type="GO" id="GO:0005524">
    <property type="term" value="F:ATP binding"/>
    <property type="evidence" value="ECO:0007669"/>
    <property type="project" value="UniProtKB-KW"/>
</dbReference>
<dbReference type="InterPro" id="IPR050267">
    <property type="entry name" value="Anti-sigma-factor_SerPK"/>
</dbReference>
<dbReference type="Pfam" id="PF13581">
    <property type="entry name" value="HATPase_c_2"/>
    <property type="match status" value="1"/>
</dbReference>
<gene>
    <name evidence="3" type="ORF">N4S67_02505</name>
</gene>
<organism evidence="3 4">
    <name type="scientific">Mycobacterium deserti</name>
    <dbReference type="NCBI Taxonomy" id="2978347"/>
    <lineage>
        <taxon>Bacteria</taxon>
        <taxon>Bacillati</taxon>
        <taxon>Actinomycetota</taxon>
        <taxon>Actinomycetes</taxon>
        <taxon>Mycobacteriales</taxon>
        <taxon>Mycobacteriaceae</taxon>
        <taxon>Mycobacterium</taxon>
    </lineage>
</organism>
<keyword evidence="1" id="KW-0808">Transferase</keyword>
<keyword evidence="3" id="KW-0067">ATP-binding</keyword>
<sequence length="152" mass="16536">MSNPMCTSSGPDAAFVCNGTADAQTVAQMRHELAQWLRTTLALDAARFNDILLAVNEALTNSAEFAYIDSPQGSMTMRAHLYPDGDLRVTIADHGRWREVEPDRLTTRGRGLQLMEALSDDVSISRERTGTTVDLRFGNCGLAPEDGFATSA</sequence>
<dbReference type="EMBL" id="JAODWD010000001">
    <property type="protein sequence ID" value="MCT7657292.1"/>
    <property type="molecule type" value="Genomic_DNA"/>
</dbReference>
<dbReference type="PANTHER" id="PTHR35526">
    <property type="entry name" value="ANTI-SIGMA-F FACTOR RSBW-RELATED"/>
    <property type="match status" value="1"/>
</dbReference>
<dbReference type="RefSeq" id="WP_260991352.1">
    <property type="nucleotide sequence ID" value="NZ_JAODWD010000001.1"/>
</dbReference>
<proteinExistence type="predicted"/>
<evidence type="ECO:0000313" key="4">
    <source>
        <dbReference type="Proteomes" id="UP001206639"/>
    </source>
</evidence>
<dbReference type="PANTHER" id="PTHR35526:SF3">
    <property type="entry name" value="ANTI-SIGMA-F FACTOR RSBW"/>
    <property type="match status" value="1"/>
</dbReference>
<accession>A0ABT2M4W2</accession>
<dbReference type="InterPro" id="IPR036890">
    <property type="entry name" value="HATPase_C_sf"/>
</dbReference>
<name>A0ABT2M4W2_9MYCO</name>
<evidence type="ECO:0000313" key="3">
    <source>
        <dbReference type="EMBL" id="MCT7657292.1"/>
    </source>
</evidence>
<dbReference type="CDD" id="cd16936">
    <property type="entry name" value="HATPase_RsbW-like"/>
    <property type="match status" value="1"/>
</dbReference>
<dbReference type="Proteomes" id="UP001206639">
    <property type="component" value="Unassembled WGS sequence"/>
</dbReference>
<comment type="caution">
    <text evidence="3">The sequence shown here is derived from an EMBL/GenBank/DDBJ whole genome shotgun (WGS) entry which is preliminary data.</text>
</comment>
<dbReference type="Gene3D" id="3.30.565.10">
    <property type="entry name" value="Histidine kinase-like ATPase, C-terminal domain"/>
    <property type="match status" value="1"/>
</dbReference>
<dbReference type="SUPFAM" id="SSF55874">
    <property type="entry name" value="ATPase domain of HSP90 chaperone/DNA topoisomerase II/histidine kinase"/>
    <property type="match status" value="1"/>
</dbReference>
<keyword evidence="1" id="KW-0418">Kinase</keyword>
<keyword evidence="1" id="KW-0723">Serine/threonine-protein kinase</keyword>
<reference evidence="4" key="1">
    <citation type="submission" date="2023-07" db="EMBL/GenBank/DDBJ databases">
        <authorList>
            <person name="Deng Y."/>
            <person name="Zhang Y.-Q."/>
        </authorList>
    </citation>
    <scope>NUCLEOTIDE SEQUENCE [LARGE SCALE GENOMIC DNA]</scope>
    <source>
        <strain evidence="4">CPCC 205710</strain>
    </source>
</reference>